<gene>
    <name evidence="1" type="ORF">F4694_001304</name>
</gene>
<evidence type="ECO:0000313" key="1">
    <source>
        <dbReference type="EMBL" id="NYE04555.1"/>
    </source>
</evidence>
<evidence type="ECO:0000313" key="2">
    <source>
        <dbReference type="Proteomes" id="UP000548423"/>
    </source>
</evidence>
<dbReference type="EMBL" id="JACCBX010000003">
    <property type="protein sequence ID" value="NYE04555.1"/>
    <property type="molecule type" value="Genomic_DNA"/>
</dbReference>
<accession>A0A852T9M7</accession>
<comment type="caution">
    <text evidence="1">The sequence shown here is derived from an EMBL/GenBank/DDBJ whole genome shotgun (WGS) entry which is preliminary data.</text>
</comment>
<reference evidence="2" key="1">
    <citation type="submission" date="2020-07" db="EMBL/GenBank/DDBJ databases">
        <authorList>
            <person name="Partida-Martinez L."/>
            <person name="Huntemann M."/>
            <person name="Clum A."/>
            <person name="Wang J."/>
            <person name="Palaniappan K."/>
            <person name="Ritter S."/>
            <person name="Chen I.-M."/>
            <person name="Stamatis D."/>
            <person name="Reddy T."/>
            <person name="O'Malley R."/>
            <person name="Daum C."/>
            <person name="Shapiro N."/>
            <person name="Ivanova N."/>
            <person name="Kyrpides N."/>
            <person name="Woyke T."/>
        </authorList>
    </citation>
    <scope>NUCLEOTIDE SEQUENCE [LARGE SCALE GENOMIC DNA]</scope>
    <source>
        <strain evidence="2">AT2.8</strain>
    </source>
</reference>
<sequence length="44" mass="5179">MKTTMIDIDKLLESTENLTSEKITKKLKKIEIDKLLAQTENWSR</sequence>
<dbReference type="AlphaFoldDB" id="A0A852T9M7"/>
<proteinExistence type="predicted"/>
<protein>
    <submittedName>
        <fullName evidence="1">Uncharacterized protein</fullName>
    </submittedName>
</protein>
<organism evidence="1 2">
    <name type="scientific">Neobacillus niacini</name>
    <dbReference type="NCBI Taxonomy" id="86668"/>
    <lineage>
        <taxon>Bacteria</taxon>
        <taxon>Bacillati</taxon>
        <taxon>Bacillota</taxon>
        <taxon>Bacilli</taxon>
        <taxon>Bacillales</taxon>
        <taxon>Bacillaceae</taxon>
        <taxon>Neobacillus</taxon>
    </lineage>
</organism>
<reference evidence="2" key="2">
    <citation type="submission" date="2020-08" db="EMBL/GenBank/DDBJ databases">
        <title>The Agave Microbiome: Exploring the role of microbial communities in plant adaptations to desert environments.</title>
        <authorList>
            <person name="Partida-Martinez L.P."/>
        </authorList>
    </citation>
    <scope>NUCLEOTIDE SEQUENCE [LARGE SCALE GENOMIC DNA]</scope>
    <source>
        <strain evidence="2">AT2.8</strain>
    </source>
</reference>
<name>A0A852T9M7_9BACI</name>
<dbReference type="Proteomes" id="UP000548423">
    <property type="component" value="Unassembled WGS sequence"/>
</dbReference>